<proteinExistence type="predicted"/>
<accession>A0A832WKR4</accession>
<dbReference type="OMA" id="RGHYRLN"/>
<protein>
    <recommendedName>
        <fullName evidence="3">KaiC-like domain-containing protein</fullName>
    </recommendedName>
</protein>
<comment type="caution">
    <text evidence="1">The sequence shown here is derived from an EMBL/GenBank/DDBJ whole genome shotgun (WGS) entry which is preliminary data.</text>
</comment>
<reference evidence="1" key="1">
    <citation type="journal article" date="2020" name="bioRxiv">
        <title>A rank-normalized archaeal taxonomy based on genome phylogeny resolves widespread incomplete and uneven classifications.</title>
        <authorList>
            <person name="Rinke C."/>
            <person name="Chuvochina M."/>
            <person name="Mussig A.J."/>
            <person name="Chaumeil P.-A."/>
            <person name="Waite D.W."/>
            <person name="Whitman W.B."/>
            <person name="Parks D.H."/>
            <person name="Hugenholtz P."/>
        </authorList>
    </citation>
    <scope>NUCLEOTIDE SEQUENCE</scope>
    <source>
        <strain evidence="1">UBA8834</strain>
    </source>
</reference>
<dbReference type="AlphaFoldDB" id="A0A832WKR4"/>
<dbReference type="Proteomes" id="UP000617544">
    <property type="component" value="Unassembled WGS sequence"/>
</dbReference>
<sequence length="217" mass="24496">MFEKLESPKEFSPFKDLSKKIGGLREGDLVGIVVTDQLSHAYFLHLAVSSFPGFSYYLDLSSRLSMDVLSSLGGDPGRIFFGRVYTMGDIISSIKYVSENSLFVVGSLNALDPRKEDILALKSEISEKTLYGMVLIEEQNLNELNLPGEIRRLLIVPEVFEQILVGRISYYRGKYKLTVTVLRAYPDKLSSLGDHEFTVDEEVKKILFPNREGQQSQ</sequence>
<name>A0A832WKR4_PYRHR</name>
<evidence type="ECO:0008006" key="3">
    <source>
        <dbReference type="Google" id="ProtNLM"/>
    </source>
</evidence>
<dbReference type="RefSeq" id="WP_048053040.1">
    <property type="nucleotide sequence ID" value="NZ_DUJN01000007.1"/>
</dbReference>
<organism evidence="1 2">
    <name type="scientific">Pyrococcus horikoshii</name>
    <dbReference type="NCBI Taxonomy" id="53953"/>
    <lineage>
        <taxon>Archaea</taxon>
        <taxon>Methanobacteriati</taxon>
        <taxon>Methanobacteriota</taxon>
        <taxon>Thermococci</taxon>
        <taxon>Thermococcales</taxon>
        <taxon>Thermococcaceae</taxon>
        <taxon>Pyrococcus</taxon>
    </lineage>
</organism>
<dbReference type="GeneID" id="1444026"/>
<dbReference type="EMBL" id="DUJN01000007">
    <property type="protein sequence ID" value="HII61519.1"/>
    <property type="molecule type" value="Genomic_DNA"/>
</dbReference>
<gene>
    <name evidence="1" type="ORF">HA331_07240</name>
</gene>
<evidence type="ECO:0000313" key="1">
    <source>
        <dbReference type="EMBL" id="HII61519.1"/>
    </source>
</evidence>
<evidence type="ECO:0000313" key="2">
    <source>
        <dbReference type="Proteomes" id="UP000617544"/>
    </source>
</evidence>